<accession>A0ABS0SDX7</accession>
<gene>
    <name evidence="2" type="primary">tsaB</name>
    <name evidence="2" type="ORF">IOD40_09925</name>
</gene>
<dbReference type="InterPro" id="IPR022496">
    <property type="entry name" value="T6A_TsaB"/>
</dbReference>
<evidence type="ECO:0000259" key="1">
    <source>
        <dbReference type="Pfam" id="PF00814"/>
    </source>
</evidence>
<dbReference type="SUPFAM" id="SSF53067">
    <property type="entry name" value="Actin-like ATPase domain"/>
    <property type="match status" value="1"/>
</dbReference>
<organism evidence="2 3">
    <name type="scientific">Aquamicrobium zhengzhouense</name>
    <dbReference type="NCBI Taxonomy" id="2781738"/>
    <lineage>
        <taxon>Bacteria</taxon>
        <taxon>Pseudomonadati</taxon>
        <taxon>Pseudomonadota</taxon>
        <taxon>Alphaproteobacteria</taxon>
        <taxon>Hyphomicrobiales</taxon>
        <taxon>Phyllobacteriaceae</taxon>
        <taxon>Aquamicrobium</taxon>
    </lineage>
</organism>
<protein>
    <submittedName>
        <fullName evidence="2">tRNA (Adenosine(37)-N6)-threonylcarbamoyltransferase complex dimerization subunit type 1 TsaB</fullName>
    </submittedName>
</protein>
<dbReference type="Pfam" id="PF00814">
    <property type="entry name" value="TsaD"/>
    <property type="match status" value="1"/>
</dbReference>
<dbReference type="Proteomes" id="UP000601789">
    <property type="component" value="Unassembled WGS sequence"/>
</dbReference>
<sequence>MIILAIDTAANLCAASVFDTQRGELGQHVLDLGKGHAEQLMGTIEAALAAAGVTYADLGAIAVSIGPGSFTGVRVGVSTARGLALTLKIPAVGVSTLEALASEAASGKSVIARIDAGRGQAYVARYSADGETEFGPAALSLDEADVMVASGEGEADIVEDKAASISVYARLAAAKLASGNAAPPKPLYLRDADAKPQTSFALPRKVAS</sequence>
<dbReference type="InterPro" id="IPR000905">
    <property type="entry name" value="Gcp-like_dom"/>
</dbReference>
<feature type="domain" description="Gcp-like" evidence="1">
    <location>
        <begin position="34"/>
        <end position="144"/>
    </location>
</feature>
<proteinExistence type="predicted"/>
<dbReference type="PANTHER" id="PTHR11735:SF11">
    <property type="entry name" value="TRNA THREONYLCARBAMOYLADENOSINE BIOSYNTHESIS PROTEIN TSAB"/>
    <property type="match status" value="1"/>
</dbReference>
<evidence type="ECO:0000313" key="2">
    <source>
        <dbReference type="EMBL" id="MBI1620979.1"/>
    </source>
</evidence>
<name>A0ABS0SDX7_9HYPH</name>
<dbReference type="PANTHER" id="PTHR11735">
    <property type="entry name" value="TRNA N6-ADENOSINE THREONYLCARBAMOYLTRANSFERASE"/>
    <property type="match status" value="1"/>
</dbReference>
<comment type="caution">
    <text evidence="2">The sequence shown here is derived from an EMBL/GenBank/DDBJ whole genome shotgun (WGS) entry which is preliminary data.</text>
</comment>
<dbReference type="RefSeq" id="WP_198476382.1">
    <property type="nucleotide sequence ID" value="NZ_JADGMQ010000005.1"/>
</dbReference>
<reference evidence="2 3" key="1">
    <citation type="submission" date="2020-10" db="EMBL/GenBank/DDBJ databases">
        <title>Aquamicrobium zhengzhouensis sp. nov., a exopolysaccharide producing bacterium isolated from farmland soil.</title>
        <authorList>
            <person name="Wang X."/>
        </authorList>
    </citation>
    <scope>NUCLEOTIDE SEQUENCE [LARGE SCALE GENOMIC DNA]</scope>
    <source>
        <strain evidence="3">cd-1</strain>
    </source>
</reference>
<dbReference type="CDD" id="cd24032">
    <property type="entry name" value="ASKHA_NBD_TsaB"/>
    <property type="match status" value="1"/>
</dbReference>
<dbReference type="Gene3D" id="3.30.420.40">
    <property type="match status" value="1"/>
</dbReference>
<dbReference type="InterPro" id="IPR043129">
    <property type="entry name" value="ATPase_NBD"/>
</dbReference>
<dbReference type="EMBL" id="JADGMQ010000005">
    <property type="protein sequence ID" value="MBI1620979.1"/>
    <property type="molecule type" value="Genomic_DNA"/>
</dbReference>
<keyword evidence="3" id="KW-1185">Reference proteome</keyword>
<dbReference type="NCBIfam" id="TIGR03725">
    <property type="entry name" value="T6A_YeaZ"/>
    <property type="match status" value="1"/>
</dbReference>
<evidence type="ECO:0000313" key="3">
    <source>
        <dbReference type="Proteomes" id="UP000601789"/>
    </source>
</evidence>